<proteinExistence type="predicted"/>
<dbReference type="EMBL" id="FMCX01000003">
    <property type="protein sequence ID" value="SCF07776.1"/>
    <property type="molecule type" value="Genomic_DNA"/>
</dbReference>
<protein>
    <submittedName>
        <fullName evidence="1">Uncharacterized protein</fullName>
    </submittedName>
</protein>
<dbReference type="Proteomes" id="UP000199504">
    <property type="component" value="Unassembled WGS sequence"/>
</dbReference>
<evidence type="ECO:0000313" key="1">
    <source>
        <dbReference type="EMBL" id="SCF07776.1"/>
    </source>
</evidence>
<organism evidence="1 2">
    <name type="scientific">Micromonospora mirobrigensis</name>
    <dbReference type="NCBI Taxonomy" id="262898"/>
    <lineage>
        <taxon>Bacteria</taxon>
        <taxon>Bacillati</taxon>
        <taxon>Actinomycetota</taxon>
        <taxon>Actinomycetes</taxon>
        <taxon>Micromonosporales</taxon>
        <taxon>Micromonosporaceae</taxon>
        <taxon>Micromonospora</taxon>
    </lineage>
</organism>
<dbReference type="AlphaFoldDB" id="A0A1C4XHC4"/>
<accession>A0A1C4XHC4</accession>
<dbReference type="STRING" id="262898.GA0070564_10390"/>
<sequence>MGGPARTLGGVLLEPEIENDVAYELCQIVGRALLPLRTAGRFGTAFLFADAAGVDHLLTADPLAGAAEVGLRPSVTEPPGAADSITPAAAGWTRRPDLGVAILPMAGPHAYAREHGWRWRTQPVTDGLAAGPATLARVGAQPGSAFVLAHGVRPEPGTPRPLEVAVERVVRDGDLLLVDAALPDGYVGAPVFGVDTDADGDLGVHCLGVLLPGDGARHPVAPFDRIRAAVAELPTG</sequence>
<name>A0A1C4XHC4_9ACTN</name>
<gene>
    <name evidence="1" type="ORF">GA0070564_10390</name>
</gene>
<keyword evidence="2" id="KW-1185">Reference proteome</keyword>
<reference evidence="2" key="1">
    <citation type="submission" date="2016-06" db="EMBL/GenBank/DDBJ databases">
        <authorList>
            <person name="Varghese N."/>
            <person name="Submissions Spin"/>
        </authorList>
    </citation>
    <scope>NUCLEOTIDE SEQUENCE [LARGE SCALE GENOMIC DNA]</scope>
    <source>
        <strain evidence="2">DSM 44830</strain>
    </source>
</reference>
<evidence type="ECO:0000313" key="2">
    <source>
        <dbReference type="Proteomes" id="UP000199504"/>
    </source>
</evidence>